<feature type="domain" description="DUF4045" evidence="2">
    <location>
        <begin position="10"/>
        <end position="736"/>
    </location>
</feature>
<dbReference type="GO" id="GO:0015629">
    <property type="term" value="C:actin cytoskeleton"/>
    <property type="evidence" value="ECO:0007669"/>
    <property type="project" value="TreeGrafter"/>
</dbReference>
<dbReference type="SUPFAM" id="SSF55753">
    <property type="entry name" value="Actin depolymerizing proteins"/>
    <property type="match status" value="3"/>
</dbReference>
<evidence type="ECO:0000259" key="2">
    <source>
        <dbReference type="Pfam" id="PF13254"/>
    </source>
</evidence>
<sequence length="1631" mass="175841">MSSGTINDSSEEVNNFLLRIRELGDKRDKEDEERARKLEEEILQGRKEREARRAERVRSISPTKDSPLSDLSEQAGFRASRHRSLIDPPLDLQPSVHNPEKDAETPSDLDTENKVAAGDTSTSQDAKSSHERVGSGGGTPSRSPLSWQRRPTSTSPQRESPQSTTPQTQDSGSNPNTMPSEDETTPSRAQISLALGSKDPSWFRQTPDRGIGSPALRRSGEETMSDASSTGVGMRLPGLSREPTTEPEKPTNQETGDERSRSPSRASSMFGTSSVGNRFSSMSSVSSTGGLGSPVPLSSSQRFEARKGEAPSSASEARTPMSSGRSSPERSVSPTKGLGGFVQSAMMKRSDSITKRWSAHAAPGLNRPSSIVTNRGSVGRSGLGDLITNPADAKTAREGSPSPTRPGSSHSEATVVSPTKANEESGSSGIAGSKDGLQSDDGFVRPTRRSHARSMSSVTKDDAKAQDGDPQTPRSPTKSIDQKRWSPTKATWLESALNRPESPKQKSQVSQQPAWMRDLSKARQSRSSVDLGKPTGFKEVTPVGLMRSSPPGGHHQKSNISGLPETTSGSETASAKQTESDSNVQSQDVDKSAENKTESPQSSEHGHNEQPAAEPSATQDTSTRKTSPPVLPPKPNLTLRSDVNSPKSKQQPGIIDFRANLRRTEVTNESSPQEEPEFKNVFGKLRKAERTNYVPPDELKENIMRGKAALNATSASKKTQPVDDFRETLLKQKEAMKAGGGSVRRMTNGDERPPSKAADPIPEAISKRNNLNRTDSNKSNISAGSLSSSTVDRSGEKGDNGQNREPPKPMPAANQTGSADARSSLQEDSPTKDKPIKVDSDKSLPESEAASVETGQKDSRGETIGSVRPLPSSDNAGAAKVATATRGLATKGSLAERLNPALANVLSRGPPVAGGETEKPNAAAVSSETTSRSAPKPTDPSSSTPLTHITKNRAKGPKRRLPGSAPSSAKAPSAKAPSKREELTSMENKKEPLEQKSVENMAKQFESSLSSKPHPPGPASSVISEKSDSLSTPKKPGDEKPKPAVSTKSPELKKSTFGSSASAQDSTQEIKEDKKQEGTEVLPPKQHTGLEESSPRPNAIQQKNENQESPSSWRPTPPPKSATLPLSPATAVKQNLPGNSSPSPSLTSKLKENIVNSANISPLQSKIGLGIGGAIFQSKQDSSQDKVASSRPEKASPWPPVPPKKVDLSLNTSLDPRRPSLTSPVPRTSESARVISDFFNTLPKSSDRVNIDPQLILTAKTDNPKTRTIKKQIWEITGDGKRQDLPVNQEYILFEGSMYLCVHTFECNGGNKTEVYLWCGDEVGEAAIDDAQLFARKVARENGCKLELLRQGKETASFIQALGGIIITRRGSSSRSNSSALYMLCGRRHLGQIAFDEVDFSRRSLCSGFPFVISAKFGKLYLWKGKGSGADEIGGARLIGMDLGLTGEIEEVSEGEEPESFFEVFPDYKETVSHQTADHWHLKPHHDKYRCRLLRVDHELGQRVGFWNRRGGSSSPVTRPNDTVQEIEPFCQKDLRTKDIYILDAFFDLYVIVGEEASSRPAEFASALVFAHEYGILAASLQDRPFIPKSFVAIGGVPDACRTAFRKWDPRTLQASPQVLPLNAAIEAIRS</sequence>
<proteinExistence type="predicted"/>
<dbReference type="Proteomes" id="UP000053958">
    <property type="component" value="Unassembled WGS sequence"/>
</dbReference>
<feature type="compositionally biased region" description="Low complexity" evidence="1">
    <location>
        <begin position="964"/>
        <end position="976"/>
    </location>
</feature>
<dbReference type="EMBL" id="LASV01000073">
    <property type="protein sequence ID" value="KKA24145.1"/>
    <property type="molecule type" value="Genomic_DNA"/>
</dbReference>
<feature type="compositionally biased region" description="Polar residues" evidence="1">
    <location>
        <begin position="1095"/>
        <end position="1114"/>
    </location>
</feature>
<feature type="compositionally biased region" description="Basic residues" evidence="1">
    <location>
        <begin position="950"/>
        <end position="961"/>
    </location>
</feature>
<evidence type="ECO:0000256" key="1">
    <source>
        <dbReference type="SAM" id="MobiDB-lite"/>
    </source>
</evidence>
<feature type="compositionally biased region" description="Polar residues" evidence="1">
    <location>
        <begin position="616"/>
        <end position="626"/>
    </location>
</feature>
<feature type="compositionally biased region" description="Basic and acidic residues" evidence="1">
    <location>
        <begin position="588"/>
        <end position="597"/>
    </location>
</feature>
<feature type="compositionally biased region" description="Polar residues" evidence="1">
    <location>
        <begin position="1056"/>
        <end position="1067"/>
    </location>
</feature>
<dbReference type="Pfam" id="PF13254">
    <property type="entry name" value="DUF4045"/>
    <property type="match status" value="1"/>
</dbReference>
<reference evidence="4 5" key="1">
    <citation type="submission" date="2015-04" db="EMBL/GenBank/DDBJ databases">
        <authorList>
            <person name="Heijne W.H."/>
            <person name="Fedorova N.D."/>
            <person name="Nierman W.C."/>
            <person name="Vollebregt A.W."/>
            <person name="Zhao Z."/>
            <person name="Wu L."/>
            <person name="Kumar M."/>
            <person name="Stam H."/>
            <person name="van den Berg M.A."/>
            <person name="Pel H.J."/>
        </authorList>
    </citation>
    <scope>NUCLEOTIDE SEQUENCE [LARGE SCALE GENOMIC DNA]</scope>
    <source>
        <strain evidence="4 5">CBS 393.64</strain>
    </source>
</reference>
<feature type="compositionally biased region" description="Polar residues" evidence="1">
    <location>
        <begin position="1021"/>
        <end position="1032"/>
    </location>
</feature>
<feature type="compositionally biased region" description="Polar residues" evidence="1">
    <location>
        <begin position="1209"/>
        <end position="1227"/>
    </location>
</feature>
<dbReference type="Pfam" id="PF25480">
    <property type="entry name" value="DUF7904"/>
    <property type="match status" value="1"/>
</dbReference>
<feature type="compositionally biased region" description="Polar residues" evidence="1">
    <location>
        <begin position="813"/>
        <end position="828"/>
    </location>
</feature>
<feature type="compositionally biased region" description="Polar residues" evidence="1">
    <location>
        <begin position="367"/>
        <end position="376"/>
    </location>
</feature>
<protein>
    <submittedName>
        <fullName evidence="4">Gelsolin repeat protein</fullName>
    </submittedName>
</protein>
<feature type="compositionally biased region" description="Basic and acidic residues" evidence="1">
    <location>
        <begin position="720"/>
        <end position="736"/>
    </location>
</feature>
<gene>
    <name evidence="4" type="ORF">T310_1797</name>
</gene>
<dbReference type="GO" id="GO:0008154">
    <property type="term" value="P:actin polymerization or depolymerization"/>
    <property type="evidence" value="ECO:0007669"/>
    <property type="project" value="TreeGrafter"/>
</dbReference>
<feature type="compositionally biased region" description="Polar residues" evidence="1">
    <location>
        <begin position="140"/>
        <end position="179"/>
    </location>
</feature>
<dbReference type="SMART" id="SM00262">
    <property type="entry name" value="GEL"/>
    <property type="match status" value="2"/>
</dbReference>
<feature type="compositionally biased region" description="Polar residues" evidence="1">
    <location>
        <begin position="638"/>
        <end position="651"/>
    </location>
</feature>
<accession>A0A0F4Z1C1</accession>
<dbReference type="STRING" id="1408163.A0A0F4Z1C1"/>
<feature type="region of interest" description="Disordered" evidence="1">
    <location>
        <begin position="710"/>
        <end position="882"/>
    </location>
</feature>
<dbReference type="GeneID" id="25314148"/>
<name>A0A0F4Z1C1_RASE3</name>
<feature type="compositionally biased region" description="Polar residues" evidence="1">
    <location>
        <begin position="767"/>
        <end position="792"/>
    </location>
</feature>
<dbReference type="RefSeq" id="XP_013330757.1">
    <property type="nucleotide sequence ID" value="XM_013475303.1"/>
</dbReference>
<feature type="compositionally biased region" description="Polar residues" evidence="1">
    <location>
        <begin position="558"/>
        <end position="587"/>
    </location>
</feature>
<feature type="compositionally biased region" description="Basic and acidic residues" evidence="1">
    <location>
        <begin position="1068"/>
        <end position="1078"/>
    </location>
</feature>
<evidence type="ECO:0000313" key="5">
    <source>
        <dbReference type="Proteomes" id="UP000053958"/>
    </source>
</evidence>
<feature type="compositionally biased region" description="Polar residues" evidence="1">
    <location>
        <begin position="263"/>
        <end position="272"/>
    </location>
</feature>
<comment type="caution">
    <text evidence="4">The sequence shown here is derived from an EMBL/GenBank/DDBJ whole genome shotgun (WGS) entry which is preliminary data.</text>
</comment>
<feature type="compositionally biased region" description="Basic and acidic residues" evidence="1">
    <location>
        <begin position="829"/>
        <end position="845"/>
    </location>
</feature>
<feature type="compositionally biased region" description="Low complexity" evidence="1">
    <location>
        <begin position="273"/>
        <end position="300"/>
    </location>
</feature>
<dbReference type="GO" id="GO:0005546">
    <property type="term" value="F:phosphatidylinositol-4,5-bisphosphate binding"/>
    <property type="evidence" value="ECO:0007669"/>
    <property type="project" value="TreeGrafter"/>
</dbReference>
<feature type="compositionally biased region" description="Polar residues" evidence="1">
    <location>
        <begin position="60"/>
        <end position="72"/>
    </location>
</feature>
<feature type="region of interest" description="Disordered" evidence="1">
    <location>
        <begin position="905"/>
        <end position="1148"/>
    </location>
</feature>
<dbReference type="PANTHER" id="PTHR11977:SF133">
    <property type="entry name" value="DUF4045 DOMAIN-CONTAINING PROTEIN"/>
    <property type="match status" value="1"/>
</dbReference>
<dbReference type="InterPro" id="IPR029006">
    <property type="entry name" value="ADF-H/Gelsolin-like_dom_sf"/>
</dbReference>
<feature type="domain" description="DUF7904" evidence="3">
    <location>
        <begin position="1272"/>
        <end position="1370"/>
    </location>
</feature>
<dbReference type="GO" id="GO:0005737">
    <property type="term" value="C:cytoplasm"/>
    <property type="evidence" value="ECO:0007669"/>
    <property type="project" value="TreeGrafter"/>
</dbReference>
<dbReference type="GO" id="GO:0051014">
    <property type="term" value="P:actin filament severing"/>
    <property type="evidence" value="ECO:0007669"/>
    <property type="project" value="TreeGrafter"/>
</dbReference>
<dbReference type="GO" id="GO:0051016">
    <property type="term" value="P:barbed-end actin filament capping"/>
    <property type="evidence" value="ECO:0007669"/>
    <property type="project" value="TreeGrafter"/>
</dbReference>
<feature type="region of interest" description="Disordered" evidence="1">
    <location>
        <begin position="1180"/>
        <end position="1227"/>
    </location>
</feature>
<dbReference type="OrthoDB" id="6375767at2759"/>
<feature type="compositionally biased region" description="Low complexity" evidence="1">
    <location>
        <begin position="322"/>
        <end position="334"/>
    </location>
</feature>
<dbReference type="GO" id="GO:0051015">
    <property type="term" value="F:actin filament binding"/>
    <property type="evidence" value="ECO:0007669"/>
    <property type="project" value="InterPro"/>
</dbReference>
<dbReference type="InterPro" id="IPR025118">
    <property type="entry name" value="DUF4045"/>
</dbReference>
<dbReference type="Gene3D" id="3.40.20.10">
    <property type="entry name" value="Severin"/>
    <property type="match status" value="3"/>
</dbReference>
<keyword evidence="5" id="KW-1185">Reference proteome</keyword>
<feature type="region of interest" description="Disordered" evidence="1">
    <location>
        <begin position="22"/>
        <end position="683"/>
    </location>
</feature>
<feature type="compositionally biased region" description="Basic and acidic residues" evidence="1">
    <location>
        <begin position="22"/>
        <end position="58"/>
    </location>
</feature>
<dbReference type="InterPro" id="IPR057226">
    <property type="entry name" value="DUF7904"/>
</dbReference>
<feature type="compositionally biased region" description="Polar residues" evidence="1">
    <location>
        <begin position="401"/>
        <end position="430"/>
    </location>
</feature>
<feature type="compositionally biased region" description="Basic and acidic residues" evidence="1">
    <location>
        <begin position="978"/>
        <end position="997"/>
    </location>
</feature>
<feature type="compositionally biased region" description="Basic and acidic residues" evidence="1">
    <location>
        <begin position="243"/>
        <end position="261"/>
    </location>
</feature>
<organism evidence="4 5">
    <name type="scientific">Rasamsonia emersonii (strain ATCC 16479 / CBS 393.64 / IMI 116815)</name>
    <dbReference type="NCBI Taxonomy" id="1408163"/>
    <lineage>
        <taxon>Eukaryota</taxon>
        <taxon>Fungi</taxon>
        <taxon>Dikarya</taxon>
        <taxon>Ascomycota</taxon>
        <taxon>Pezizomycotina</taxon>
        <taxon>Eurotiomycetes</taxon>
        <taxon>Eurotiomycetidae</taxon>
        <taxon>Eurotiales</taxon>
        <taxon>Trichocomaceae</taxon>
        <taxon>Rasamsonia</taxon>
    </lineage>
</organism>
<dbReference type="PANTHER" id="PTHR11977">
    <property type="entry name" value="VILLIN"/>
    <property type="match status" value="1"/>
</dbReference>
<feature type="compositionally biased region" description="Polar residues" evidence="1">
    <location>
        <begin position="924"/>
        <end position="949"/>
    </location>
</feature>
<dbReference type="InterPro" id="IPR007122">
    <property type="entry name" value="Villin/Gelsolin"/>
</dbReference>
<evidence type="ECO:0000259" key="3">
    <source>
        <dbReference type="Pfam" id="PF25480"/>
    </source>
</evidence>
<evidence type="ECO:0000313" key="4">
    <source>
        <dbReference type="EMBL" id="KKA24145.1"/>
    </source>
</evidence>